<evidence type="ECO:0000313" key="2">
    <source>
        <dbReference type="Proteomes" id="UP000594873"/>
    </source>
</evidence>
<reference evidence="1 2" key="1">
    <citation type="submission" date="2020-11" db="EMBL/GenBank/DDBJ databases">
        <title>Genome seq and assembly of Sphingosinicella sp.</title>
        <authorList>
            <person name="Chhetri G."/>
        </authorList>
    </citation>
    <scope>NUCLEOTIDE SEQUENCE [LARGE SCALE GENOMIC DNA]</scope>
    <source>
        <strain evidence="1 2">UDD2</strain>
    </source>
</reference>
<gene>
    <name evidence="1" type="ORF">IC614_02970</name>
</gene>
<protein>
    <submittedName>
        <fullName evidence="1">Uncharacterized protein</fullName>
    </submittedName>
</protein>
<name>A0A7T2GKL0_9SPHN</name>
<dbReference type="GO" id="GO:0000287">
    <property type="term" value="F:magnesium ion binding"/>
    <property type="evidence" value="ECO:0007669"/>
    <property type="project" value="InterPro"/>
</dbReference>
<dbReference type="Gene3D" id="3.30.1330.70">
    <property type="entry name" value="Holliday junction resolvase RusA"/>
    <property type="match status" value="1"/>
</dbReference>
<dbReference type="GO" id="GO:0006281">
    <property type="term" value="P:DNA repair"/>
    <property type="evidence" value="ECO:0007669"/>
    <property type="project" value="InterPro"/>
</dbReference>
<keyword evidence="2" id="KW-1185">Reference proteome</keyword>
<dbReference type="EMBL" id="CP065592">
    <property type="protein sequence ID" value="QPQ55580.1"/>
    <property type="molecule type" value="Genomic_DNA"/>
</dbReference>
<dbReference type="GO" id="GO:0006310">
    <property type="term" value="P:DNA recombination"/>
    <property type="evidence" value="ECO:0007669"/>
    <property type="project" value="InterPro"/>
</dbReference>
<dbReference type="SUPFAM" id="SSF103084">
    <property type="entry name" value="Holliday junction resolvase RusA"/>
    <property type="match status" value="1"/>
</dbReference>
<organism evidence="1 2">
    <name type="scientific">Allosphingosinicella flava</name>
    <dbReference type="NCBI Taxonomy" id="2771430"/>
    <lineage>
        <taxon>Bacteria</taxon>
        <taxon>Pseudomonadati</taxon>
        <taxon>Pseudomonadota</taxon>
        <taxon>Alphaproteobacteria</taxon>
        <taxon>Sphingomonadales</taxon>
        <taxon>Sphingomonadaceae</taxon>
        <taxon>Allosphingosinicella</taxon>
    </lineage>
</organism>
<dbReference type="InterPro" id="IPR036614">
    <property type="entry name" value="RusA-like_sf"/>
</dbReference>
<accession>A0A7T2GKL0</accession>
<evidence type="ECO:0000313" key="1">
    <source>
        <dbReference type="EMBL" id="QPQ55580.1"/>
    </source>
</evidence>
<dbReference type="AlphaFoldDB" id="A0A7T2GKL0"/>
<proteinExistence type="predicted"/>
<dbReference type="KEGG" id="sflv:IC614_02970"/>
<sequence length="116" mass="12855">MAGGIELPFPHKVLWPNKRGHWGTVSRERKKHRGWAELSARAEGWKAPEGTIRLAYTVHPKTRNPIDKDNAIAAMKAYQDGIAAALKVDDSTFEEPTITFAEPRKGGAVIVHVEAM</sequence>
<dbReference type="Proteomes" id="UP000594873">
    <property type="component" value="Chromosome"/>
</dbReference>